<dbReference type="Gene3D" id="1.25.10.10">
    <property type="entry name" value="Leucine-rich Repeat Variant"/>
    <property type="match status" value="1"/>
</dbReference>
<gene>
    <name evidence="2" type="ORF">ACD591_01065</name>
    <name evidence="1" type="ORF">FOE74_05975</name>
</gene>
<dbReference type="InterPro" id="IPR011989">
    <property type="entry name" value="ARM-like"/>
</dbReference>
<evidence type="ECO:0000313" key="1">
    <source>
        <dbReference type="EMBL" id="KAA6435491.1"/>
    </source>
</evidence>
<dbReference type="Proteomes" id="UP001570846">
    <property type="component" value="Unassembled WGS sequence"/>
</dbReference>
<reference evidence="1 3" key="2">
    <citation type="submission" date="2019-09" db="EMBL/GenBank/DDBJ databases">
        <title>A bacterium isolated from glacier soil.</title>
        <authorList>
            <person name="Liu Q."/>
        </authorList>
    </citation>
    <scope>NUCLEOTIDE SEQUENCE [LARGE SCALE GENOMIC DNA]</scope>
    <source>
        <strain evidence="1 3">MDT1-10-3</strain>
    </source>
</reference>
<dbReference type="InterPro" id="IPR016024">
    <property type="entry name" value="ARM-type_fold"/>
</dbReference>
<dbReference type="OrthoDB" id="979426at2"/>
<dbReference type="Proteomes" id="UP000323866">
    <property type="component" value="Unassembled WGS sequence"/>
</dbReference>
<evidence type="ECO:0000313" key="4">
    <source>
        <dbReference type="Proteomes" id="UP001570846"/>
    </source>
</evidence>
<comment type="caution">
    <text evidence="1">The sequence shown here is derived from an EMBL/GenBank/DDBJ whole genome shotgun (WGS) entry which is preliminary data.</text>
</comment>
<dbReference type="SUPFAM" id="SSF48371">
    <property type="entry name" value="ARM repeat"/>
    <property type="match status" value="1"/>
</dbReference>
<evidence type="ECO:0000313" key="2">
    <source>
        <dbReference type="EMBL" id="MFA1769864.1"/>
    </source>
</evidence>
<dbReference type="AlphaFoldDB" id="A0A5M8QK09"/>
<protein>
    <submittedName>
        <fullName evidence="1">HEAT repeat domain-containing protein</fullName>
    </submittedName>
</protein>
<evidence type="ECO:0000313" key="3">
    <source>
        <dbReference type="Proteomes" id="UP000323866"/>
    </source>
</evidence>
<sequence length="152" mass="16979">MPINKEELKRMINLDEPEYEALVSRLSAEDIPTLVELSKEPDLAIATKAISCLGHMGNERALAGLREAVDHQDPVRRVAAANSLQNMANVQGSVQLLERLLDDNDIGVRKFALKTVEAGNISQLKEKVRVMNEREVNPSLKTLSQQVLQRLR</sequence>
<dbReference type="RefSeq" id="WP_149097683.1">
    <property type="nucleotide sequence ID" value="NZ_BMMG01000002.1"/>
</dbReference>
<reference evidence="1 3" key="1">
    <citation type="submission" date="2019-07" db="EMBL/GenBank/DDBJ databases">
        <authorList>
            <person name="Qu J.-H."/>
        </authorList>
    </citation>
    <scope>NUCLEOTIDE SEQUENCE [LARGE SCALE GENOMIC DNA]</scope>
    <source>
        <strain evidence="1 3">MDT1-10-3</strain>
    </source>
</reference>
<keyword evidence="4" id="KW-1185">Reference proteome</keyword>
<reference evidence="2 4" key="3">
    <citation type="submission" date="2024-08" db="EMBL/GenBank/DDBJ databases">
        <authorList>
            <person name="Wei W."/>
        </authorList>
    </citation>
    <scope>NUCLEOTIDE SEQUENCE [LARGE SCALE GENOMIC DNA]</scope>
    <source>
        <strain evidence="2 4">XU2</strain>
    </source>
</reference>
<organism evidence="1 3">
    <name type="scientific">Rufibacter glacialis</name>
    <dbReference type="NCBI Taxonomy" id="1259555"/>
    <lineage>
        <taxon>Bacteria</taxon>
        <taxon>Pseudomonadati</taxon>
        <taxon>Bacteroidota</taxon>
        <taxon>Cytophagia</taxon>
        <taxon>Cytophagales</taxon>
        <taxon>Hymenobacteraceae</taxon>
        <taxon>Rufibacter</taxon>
    </lineage>
</organism>
<name>A0A5M8QK09_9BACT</name>
<dbReference type="EMBL" id="JBGOGF010000001">
    <property type="protein sequence ID" value="MFA1769864.1"/>
    <property type="molecule type" value="Genomic_DNA"/>
</dbReference>
<dbReference type="EMBL" id="VKKZ01000019">
    <property type="protein sequence ID" value="KAA6435491.1"/>
    <property type="molecule type" value="Genomic_DNA"/>
</dbReference>
<accession>A0A5M8QK09</accession>
<proteinExistence type="predicted"/>
<dbReference type="Pfam" id="PF13646">
    <property type="entry name" value="HEAT_2"/>
    <property type="match status" value="1"/>
</dbReference>